<reference evidence="2 3" key="1">
    <citation type="journal article" date="2018" name="Appl. Environ. Microbiol.">
        <title>Genome rearrangement shapes Prochlorococcus ecological adaptation.</title>
        <authorList>
            <person name="Yan W."/>
            <person name="Wei S."/>
            <person name="Wang Q."/>
            <person name="Xiao X."/>
            <person name="Zeng Q."/>
            <person name="Jiao N."/>
            <person name="Zhang R."/>
        </authorList>
    </citation>
    <scope>NUCLEOTIDE SEQUENCE [LARGE SCALE GENOMIC DNA]</scope>
    <source>
        <strain evidence="2 3">XMU1408</strain>
    </source>
</reference>
<sequence>MFLFLLTFAEMGLTLPLIILLVIFGGFFLISFFITSPNMDTKGLLRVLYSKPVRKPDGSVEYPDSGKN</sequence>
<protein>
    <submittedName>
        <fullName evidence="2">Uncharacterized protein</fullName>
    </submittedName>
</protein>
<dbReference type="OrthoDB" id="542267at2"/>
<accession>A0A318R0W3</accession>
<evidence type="ECO:0000313" key="3">
    <source>
        <dbReference type="Proteomes" id="UP000247807"/>
    </source>
</evidence>
<dbReference type="AlphaFoldDB" id="A0A318R0W3"/>
<proteinExistence type="predicted"/>
<dbReference type="EMBL" id="QJUE01000002">
    <property type="protein sequence ID" value="PYE03147.1"/>
    <property type="molecule type" value="Genomic_DNA"/>
</dbReference>
<evidence type="ECO:0000313" key="2">
    <source>
        <dbReference type="EMBL" id="PYE03147.1"/>
    </source>
</evidence>
<keyword evidence="1" id="KW-0812">Transmembrane</keyword>
<feature type="transmembrane region" description="Helical" evidence="1">
    <location>
        <begin position="12"/>
        <end position="34"/>
    </location>
</feature>
<keyword evidence="1" id="KW-1133">Transmembrane helix</keyword>
<dbReference type="Proteomes" id="UP000247807">
    <property type="component" value="Unassembled WGS sequence"/>
</dbReference>
<comment type="caution">
    <text evidence="2">The sequence shown here is derived from an EMBL/GenBank/DDBJ whole genome shotgun (WGS) entry which is preliminary data.</text>
</comment>
<name>A0A318R0W3_PROMR</name>
<gene>
    <name evidence="2" type="ORF">DNJ73_05265</name>
</gene>
<keyword evidence="1" id="KW-0472">Membrane</keyword>
<evidence type="ECO:0000256" key="1">
    <source>
        <dbReference type="SAM" id="Phobius"/>
    </source>
</evidence>
<organism evidence="2 3">
    <name type="scientific">Prochlorococcus marinus XMU1408</name>
    <dbReference type="NCBI Taxonomy" id="2213228"/>
    <lineage>
        <taxon>Bacteria</taxon>
        <taxon>Bacillati</taxon>
        <taxon>Cyanobacteriota</taxon>
        <taxon>Cyanophyceae</taxon>
        <taxon>Synechococcales</taxon>
        <taxon>Prochlorococcaceae</taxon>
        <taxon>Prochlorococcus</taxon>
    </lineage>
</organism>